<keyword evidence="3" id="KW-1185">Reference proteome</keyword>
<dbReference type="AlphaFoldDB" id="A0A1R1XHN3"/>
<keyword evidence="1" id="KW-0472">Membrane</keyword>
<feature type="transmembrane region" description="Helical" evidence="1">
    <location>
        <begin position="327"/>
        <end position="346"/>
    </location>
</feature>
<feature type="transmembrane region" description="Helical" evidence="1">
    <location>
        <begin position="159"/>
        <end position="176"/>
    </location>
</feature>
<dbReference type="OrthoDB" id="165382at2759"/>
<reference evidence="2 3" key="1">
    <citation type="submission" date="2017-01" db="EMBL/GenBank/DDBJ databases">
        <authorList>
            <person name="Mah S.A."/>
            <person name="Swanson W.J."/>
            <person name="Moy G.W."/>
            <person name="Vacquier V.D."/>
        </authorList>
    </citation>
    <scope>NUCLEOTIDE SEQUENCE [LARGE SCALE GENOMIC DNA]</scope>
    <source>
        <strain evidence="2 3">GSMNP</strain>
    </source>
</reference>
<feature type="transmembrane region" description="Helical" evidence="1">
    <location>
        <begin position="196"/>
        <end position="217"/>
    </location>
</feature>
<evidence type="ECO:0000313" key="2">
    <source>
        <dbReference type="EMBL" id="OMJ14142.1"/>
    </source>
</evidence>
<dbReference type="EMBL" id="LSSN01003186">
    <property type="protein sequence ID" value="OMJ14142.1"/>
    <property type="molecule type" value="Genomic_DNA"/>
</dbReference>
<evidence type="ECO:0000256" key="1">
    <source>
        <dbReference type="SAM" id="Phobius"/>
    </source>
</evidence>
<feature type="transmembrane region" description="Helical" evidence="1">
    <location>
        <begin position="245"/>
        <end position="266"/>
    </location>
</feature>
<name>A0A1R1XHN3_9FUNG</name>
<evidence type="ECO:0008006" key="4">
    <source>
        <dbReference type="Google" id="ProtNLM"/>
    </source>
</evidence>
<feature type="transmembrane region" description="Helical" evidence="1">
    <location>
        <begin position="101"/>
        <end position="121"/>
    </location>
</feature>
<proteinExistence type="predicted"/>
<organism evidence="2 3">
    <name type="scientific">Smittium culicis</name>
    <dbReference type="NCBI Taxonomy" id="133412"/>
    <lineage>
        <taxon>Eukaryota</taxon>
        <taxon>Fungi</taxon>
        <taxon>Fungi incertae sedis</taxon>
        <taxon>Zoopagomycota</taxon>
        <taxon>Kickxellomycotina</taxon>
        <taxon>Harpellomycetes</taxon>
        <taxon>Harpellales</taxon>
        <taxon>Legeriomycetaceae</taxon>
        <taxon>Smittium</taxon>
    </lineage>
</organism>
<feature type="transmembrane region" description="Helical" evidence="1">
    <location>
        <begin position="127"/>
        <end position="147"/>
    </location>
</feature>
<sequence>MSVLAGLAISVIGNTLIGIGQCVQKQALAKVIPSTNNQASNSSPIPSPTSNERVSLLDNIAINSSFENGYPNPVASTSTNSHSNNNGLLAKSVGFFLSRKVWLFGLALSIFGEFLAITVSLSYLSTLMVVPLNALAVVSSIVYGSVTKTGTRITSKSKAGLLSICSGILFVLILLPRPLVFTSTKDLKTVLLESHIIWVFKIFYSIAALSIALEYLLTKKFSSTSITQSSLHSYLSRLSKDKRSILHLLICSLVISSLAASGLILAKIMSLQVSIDLAAPKSAQLTSPARDSSLFSDVLRAWIYPRLLAKIIRTVIPTFILHGLNEYNLVVAIMLTINMVIVEKYRQIVLANFPPLKLQVCYFTLFSIFCNVSDFIIFKQFAGSYEYFMLLIALSSSSYLIISGFLKIIASPTSPLLNNDDLPIHARDLQPPLPNKID</sequence>
<gene>
    <name evidence="2" type="ORF">AYI70_g8064</name>
</gene>
<accession>A0A1R1XHN3</accession>
<keyword evidence="1" id="KW-1133">Transmembrane helix</keyword>
<keyword evidence="1" id="KW-0812">Transmembrane</keyword>
<feature type="transmembrane region" description="Helical" evidence="1">
    <location>
        <begin position="358"/>
        <end position="381"/>
    </location>
</feature>
<feature type="transmembrane region" description="Helical" evidence="1">
    <location>
        <begin position="387"/>
        <end position="406"/>
    </location>
</feature>
<dbReference type="Proteomes" id="UP000187283">
    <property type="component" value="Unassembled WGS sequence"/>
</dbReference>
<comment type="caution">
    <text evidence="2">The sequence shown here is derived from an EMBL/GenBank/DDBJ whole genome shotgun (WGS) entry which is preliminary data.</text>
</comment>
<evidence type="ECO:0000313" key="3">
    <source>
        <dbReference type="Proteomes" id="UP000187283"/>
    </source>
</evidence>
<protein>
    <recommendedName>
        <fullName evidence="4">Magnesium transporter NIPA8</fullName>
    </recommendedName>
</protein>